<evidence type="ECO:0000313" key="3">
    <source>
        <dbReference type="EMBL" id="RII36128.1"/>
    </source>
</evidence>
<dbReference type="Gene3D" id="3.30.70.60">
    <property type="match status" value="1"/>
</dbReference>
<dbReference type="RefSeq" id="WP_119365527.1">
    <property type="nucleotide sequence ID" value="NZ_QXDJ01000001.1"/>
</dbReference>
<feature type="compositionally biased region" description="Basic and acidic residues" evidence="1">
    <location>
        <begin position="143"/>
        <end position="155"/>
    </location>
</feature>
<name>A0A399ISU3_9CLOT</name>
<protein>
    <submittedName>
        <fullName evidence="3">Pilus assembly protein PilO</fullName>
    </submittedName>
</protein>
<evidence type="ECO:0000256" key="2">
    <source>
        <dbReference type="SAM" id="Phobius"/>
    </source>
</evidence>
<dbReference type="EMBL" id="QXDJ01000001">
    <property type="protein sequence ID" value="RII36128.1"/>
    <property type="molecule type" value="Genomic_DNA"/>
</dbReference>
<evidence type="ECO:0000256" key="1">
    <source>
        <dbReference type="SAM" id="MobiDB-lite"/>
    </source>
</evidence>
<accession>A0A399ISU3</accession>
<feature type="region of interest" description="Disordered" evidence="1">
    <location>
        <begin position="143"/>
        <end position="196"/>
    </location>
</feature>
<keyword evidence="2" id="KW-1133">Transmembrane helix</keyword>
<keyword evidence="2" id="KW-0812">Transmembrane</keyword>
<feature type="compositionally biased region" description="Low complexity" evidence="1">
    <location>
        <begin position="156"/>
        <end position="183"/>
    </location>
</feature>
<feature type="transmembrane region" description="Helical" evidence="2">
    <location>
        <begin position="12"/>
        <end position="30"/>
    </location>
</feature>
<evidence type="ECO:0000313" key="4">
    <source>
        <dbReference type="Proteomes" id="UP000265930"/>
    </source>
</evidence>
<feature type="compositionally biased region" description="Basic and acidic residues" evidence="1">
    <location>
        <begin position="186"/>
        <end position="196"/>
    </location>
</feature>
<keyword evidence="2" id="KW-0472">Membrane</keyword>
<organism evidence="3 4">
    <name type="scientific">Clostridium chromiireducens</name>
    <dbReference type="NCBI Taxonomy" id="225345"/>
    <lineage>
        <taxon>Bacteria</taxon>
        <taxon>Bacillati</taxon>
        <taxon>Bacillota</taxon>
        <taxon>Clostridia</taxon>
        <taxon>Eubacteriales</taxon>
        <taxon>Clostridiaceae</taxon>
        <taxon>Clostridium</taxon>
    </lineage>
</organism>
<proteinExistence type="predicted"/>
<reference evidence="3 4" key="1">
    <citation type="submission" date="2018-08" db="EMBL/GenBank/DDBJ databases">
        <title>Genome of Clostridium chromiireducens C1, DSM12136.</title>
        <authorList>
            <person name="Xing M."/>
            <person name="Wei Y."/>
            <person name="Ang E.L."/>
            <person name="Zhao H."/>
            <person name="Zhang Y."/>
        </authorList>
    </citation>
    <scope>NUCLEOTIDE SEQUENCE [LARGE SCALE GENOMIC DNA]</scope>
    <source>
        <strain evidence="3 4">C1</strain>
    </source>
</reference>
<dbReference type="AlphaFoldDB" id="A0A399ISU3"/>
<dbReference type="Proteomes" id="UP000265930">
    <property type="component" value="Unassembled WGS sequence"/>
</dbReference>
<sequence>MKISNKEKTMLCVLGSIIVGFLYYQFIYLSQVDQLQQKVSEENELKQKYDTVMNTIKSMEDKKSDVKILNAKIGDEALPFYPTINQEKIIIELDELLEDNSLKGSVTFQPIVSNSVENSKKDEKSLAESSLQAIVDQYNHAFGDAEKTQQSDDKTVTNSTKSDTNNKDSNNNGASNTNDSNNSKESGNKDSKDAKKNTVQYLKCEVNFEGKYEDLDKFLNAIAQNKKKIVVNSINVNSDTLDGVKGKINLEFYSIPKINDELEGYLKLDLNENYGKSVPFGAGTAGDTSVSKTASSGQEEKEPSDFIALVKPTASDLPTITIGKAKDDLRTSYVYADSNSVENVEMLLTQDGDKYYYKYKTSKGTFPANYDGLGAEFVPTSKNMVLDILSRSRLDANDNSGMKLKIVNKTDKLLKVNITGEDSNSPRVTVEGDLNNVSVSNK</sequence>
<gene>
    <name evidence="3" type="ORF">D2A34_01775</name>
</gene>
<dbReference type="InterPro" id="IPR014717">
    <property type="entry name" value="Transl_elong_EF1B/ribsomal_bS6"/>
</dbReference>
<comment type="caution">
    <text evidence="3">The sequence shown here is derived from an EMBL/GenBank/DDBJ whole genome shotgun (WGS) entry which is preliminary data.</text>
</comment>